<comment type="caution">
    <text evidence="1">The sequence shown here is derived from an EMBL/GenBank/DDBJ whole genome shotgun (WGS) entry which is preliminary data.</text>
</comment>
<name>A0ABT2H578_9MICO</name>
<evidence type="ECO:0000313" key="2">
    <source>
        <dbReference type="Proteomes" id="UP001165586"/>
    </source>
</evidence>
<dbReference type="RefSeq" id="WP_259540003.1">
    <property type="nucleotide sequence ID" value="NZ_JANLCJ010000005.1"/>
</dbReference>
<reference evidence="1" key="1">
    <citation type="submission" date="2022-08" db="EMBL/GenBank/DDBJ databases">
        <authorList>
            <person name="Deng Y."/>
            <person name="Han X.-F."/>
            <person name="Zhang Y.-Q."/>
        </authorList>
    </citation>
    <scope>NUCLEOTIDE SEQUENCE</scope>
    <source>
        <strain evidence="1">CPCC 203386</strain>
    </source>
</reference>
<dbReference type="EMBL" id="JANLCJ010000005">
    <property type="protein sequence ID" value="MCS5735097.1"/>
    <property type="molecule type" value="Genomic_DNA"/>
</dbReference>
<accession>A0ABT2H578</accession>
<keyword evidence="2" id="KW-1185">Reference proteome</keyword>
<organism evidence="1 2">
    <name type="scientific">Herbiconiux daphne</name>
    <dbReference type="NCBI Taxonomy" id="2970914"/>
    <lineage>
        <taxon>Bacteria</taxon>
        <taxon>Bacillati</taxon>
        <taxon>Actinomycetota</taxon>
        <taxon>Actinomycetes</taxon>
        <taxon>Micrococcales</taxon>
        <taxon>Microbacteriaceae</taxon>
        <taxon>Herbiconiux</taxon>
    </lineage>
</organism>
<dbReference type="Proteomes" id="UP001165586">
    <property type="component" value="Unassembled WGS sequence"/>
</dbReference>
<sequence>MLFLARGVEVDHYWVVQGVDGTLEETPWRIEQESDRYRLSNADDMLQTDLVLGLGAFATAEAAVARLREFL</sequence>
<protein>
    <submittedName>
        <fullName evidence="1">Uncharacterized protein</fullName>
    </submittedName>
</protein>
<proteinExistence type="predicted"/>
<evidence type="ECO:0000313" key="1">
    <source>
        <dbReference type="EMBL" id="MCS5735097.1"/>
    </source>
</evidence>
<gene>
    <name evidence="1" type="ORF">N1032_15230</name>
</gene>